<evidence type="ECO:0000256" key="2">
    <source>
        <dbReference type="SAM" id="SignalP"/>
    </source>
</evidence>
<keyword evidence="3" id="KW-0326">Glycosidase</keyword>
<protein>
    <submittedName>
        <fullName evidence="3">Bifunctional xylanase/deacetylase</fullName>
    </submittedName>
</protein>
<dbReference type="Proteomes" id="UP000217696">
    <property type="component" value="Chromosome"/>
</dbReference>
<dbReference type="GO" id="GO:0016810">
    <property type="term" value="F:hydrolase activity, acting on carbon-nitrogen (but not peptide) bonds"/>
    <property type="evidence" value="ECO:0007669"/>
    <property type="project" value="InterPro"/>
</dbReference>
<dbReference type="KEGG" id="asoc:CB4_02222"/>
<keyword evidence="3" id="KW-0858">Xylan degradation</keyword>
<dbReference type="GO" id="GO:0045493">
    <property type="term" value="P:xylan catabolic process"/>
    <property type="evidence" value="ECO:0007669"/>
    <property type="project" value="UniProtKB-KW"/>
</dbReference>
<dbReference type="PROSITE" id="PS51257">
    <property type="entry name" value="PROKAR_LIPOPROTEIN"/>
    <property type="match status" value="1"/>
</dbReference>
<dbReference type="AlphaFoldDB" id="A0A0U5B1A8"/>
<proteinExistence type="predicted"/>
<gene>
    <name evidence="3" type="ORF">CB4_02222</name>
</gene>
<sequence length="290" mass="32218">MMRWRLLNITAPLLLSLLLTSCAANKDQVQQQGQGGTPVQHNTQKVEEQGASRDQSVKSYLIKKYSNQSPTTWGEFIPGVHRRLHTNEKVIALTFDACGGPHGSGYDIDIINYLRQMNIPATLFINSRWIDANYQTFMTLARMPQFEIENHGYLHKPLSVNGRSAWGIKGTVGVGQIVDEVAINQRKIEKLTGRAPQFFRSGTAFYDDIGVKIVGELGEKIVNYDVLGDAGATYTAAQVKHALLSAKPGSIVILHMNQPKGDTAEGLKLAIPQLIREGYHFCKLKEFPLQ</sequence>
<dbReference type="EMBL" id="AP017312">
    <property type="protein sequence ID" value="BAU28048.1"/>
    <property type="molecule type" value="Genomic_DNA"/>
</dbReference>
<dbReference type="PANTHER" id="PTHR10587">
    <property type="entry name" value="GLYCOSYL TRANSFERASE-RELATED"/>
    <property type="match status" value="1"/>
</dbReference>
<keyword evidence="4" id="KW-1185">Reference proteome</keyword>
<dbReference type="PANTHER" id="PTHR10587:SF134">
    <property type="entry name" value="SECRETED PROTEIN"/>
    <property type="match status" value="1"/>
</dbReference>
<dbReference type="RefSeq" id="WP_096465837.1">
    <property type="nucleotide sequence ID" value="NZ_AP017312.1"/>
</dbReference>
<organism evidence="3 4">
    <name type="scientific">Aneurinibacillus soli</name>
    <dbReference type="NCBI Taxonomy" id="1500254"/>
    <lineage>
        <taxon>Bacteria</taxon>
        <taxon>Bacillati</taxon>
        <taxon>Bacillota</taxon>
        <taxon>Bacilli</taxon>
        <taxon>Bacillales</taxon>
        <taxon>Paenibacillaceae</taxon>
        <taxon>Aneurinibacillus group</taxon>
        <taxon>Aneurinibacillus</taxon>
    </lineage>
</organism>
<feature type="signal peptide" evidence="2">
    <location>
        <begin position="1"/>
        <end position="23"/>
    </location>
</feature>
<evidence type="ECO:0000313" key="3">
    <source>
        <dbReference type="EMBL" id="BAU28048.1"/>
    </source>
</evidence>
<dbReference type="InterPro" id="IPR050248">
    <property type="entry name" value="Polysacc_deacetylase_ArnD"/>
</dbReference>
<dbReference type="InterPro" id="IPR002509">
    <property type="entry name" value="NODB_dom"/>
</dbReference>
<dbReference type="Gene3D" id="3.20.20.370">
    <property type="entry name" value="Glycoside hydrolase/deacetylase"/>
    <property type="match status" value="1"/>
</dbReference>
<dbReference type="Pfam" id="PF01522">
    <property type="entry name" value="Polysacc_deac_1"/>
    <property type="match status" value="1"/>
</dbReference>
<feature type="chain" id="PRO_5043500924" evidence="2">
    <location>
        <begin position="24"/>
        <end position="290"/>
    </location>
</feature>
<feature type="region of interest" description="Disordered" evidence="1">
    <location>
        <begin position="29"/>
        <end position="55"/>
    </location>
</feature>
<dbReference type="OrthoDB" id="9784220at2"/>
<dbReference type="PROSITE" id="PS51677">
    <property type="entry name" value="NODB"/>
    <property type="match status" value="1"/>
</dbReference>
<keyword evidence="2" id="KW-0732">Signal</keyword>
<accession>A0A0U5B1A8</accession>
<keyword evidence="3" id="KW-0119">Carbohydrate metabolism</keyword>
<evidence type="ECO:0000256" key="1">
    <source>
        <dbReference type="SAM" id="MobiDB-lite"/>
    </source>
</evidence>
<dbReference type="GO" id="GO:0016798">
    <property type="term" value="F:hydrolase activity, acting on glycosyl bonds"/>
    <property type="evidence" value="ECO:0007669"/>
    <property type="project" value="UniProtKB-KW"/>
</dbReference>
<dbReference type="CDD" id="cd10955">
    <property type="entry name" value="CE4_BH0857_like"/>
    <property type="match status" value="1"/>
</dbReference>
<keyword evidence="3" id="KW-0378">Hydrolase</keyword>
<keyword evidence="3" id="KW-0624">Polysaccharide degradation</keyword>
<reference evidence="3 4" key="1">
    <citation type="submission" date="2015-12" db="EMBL/GenBank/DDBJ databases">
        <title>Genome sequence of Aneurinibacillus soli.</title>
        <authorList>
            <person name="Lee J.S."/>
            <person name="Lee K.C."/>
            <person name="Kim K.K."/>
            <person name="Lee B.W."/>
        </authorList>
    </citation>
    <scope>NUCLEOTIDE SEQUENCE [LARGE SCALE GENOMIC DNA]</scope>
    <source>
        <strain evidence="3 4">CB4</strain>
    </source>
</reference>
<evidence type="ECO:0000313" key="4">
    <source>
        <dbReference type="Proteomes" id="UP000217696"/>
    </source>
</evidence>
<dbReference type="InterPro" id="IPR011330">
    <property type="entry name" value="Glyco_hydro/deAcase_b/a-brl"/>
</dbReference>
<name>A0A0U5B1A8_9BACL</name>
<dbReference type="SUPFAM" id="SSF88713">
    <property type="entry name" value="Glycoside hydrolase/deacetylase"/>
    <property type="match status" value="1"/>
</dbReference>